<proteinExistence type="inferred from homology"/>
<dbReference type="EMBL" id="JARKIE010000029">
    <property type="protein sequence ID" value="KAJ7697595.1"/>
    <property type="molecule type" value="Genomic_DNA"/>
</dbReference>
<evidence type="ECO:0000313" key="5">
    <source>
        <dbReference type="EMBL" id="KAJ7697595.1"/>
    </source>
</evidence>
<dbReference type="AlphaFoldDB" id="A0AAD7GJ84"/>
<dbReference type="Pfam" id="PF02458">
    <property type="entry name" value="Transferase"/>
    <property type="match status" value="1"/>
</dbReference>
<evidence type="ECO:0000313" key="6">
    <source>
        <dbReference type="Proteomes" id="UP001221757"/>
    </source>
</evidence>
<protein>
    <submittedName>
        <fullName evidence="5">Uncharacterized protein</fullName>
    </submittedName>
</protein>
<evidence type="ECO:0000256" key="4">
    <source>
        <dbReference type="ARBA" id="ARBA00023315"/>
    </source>
</evidence>
<accession>A0AAD7GJ84</accession>
<comment type="similarity">
    <text evidence="2">Belongs to the plant acyltransferase family.</text>
</comment>
<keyword evidence="4" id="KW-0012">Acyltransferase</keyword>
<keyword evidence="6" id="KW-1185">Reference proteome</keyword>
<dbReference type="Gene3D" id="3.30.559.10">
    <property type="entry name" value="Chloramphenicol acetyltransferase-like domain"/>
    <property type="match status" value="2"/>
</dbReference>
<dbReference type="InterPro" id="IPR051283">
    <property type="entry name" value="Sec_Metabolite_Acyltrans"/>
</dbReference>
<evidence type="ECO:0000256" key="1">
    <source>
        <dbReference type="ARBA" id="ARBA00005179"/>
    </source>
</evidence>
<dbReference type="GO" id="GO:0016746">
    <property type="term" value="F:acyltransferase activity"/>
    <property type="evidence" value="ECO:0007669"/>
    <property type="project" value="UniProtKB-KW"/>
</dbReference>
<evidence type="ECO:0000256" key="3">
    <source>
        <dbReference type="ARBA" id="ARBA00022679"/>
    </source>
</evidence>
<sequence>MRSVPCTALDLWSPGSIITNGFIIDARLDPKILEQSLWTLVENKFPRAGARLARRNGVYEFQIPRTFDAETPPIAFTVEDHPEPYRSATRPELPTNLLDSQGHIQPSIHPMPGLEVYFRSRKCPTSLDGFLIPNTPLLHVHIAVFDDFTFIGLTFSHILLDGLGFWTLTYAWTRVLSGDAMDTIPGMAWDAAPFEAFTQPTAVTTLRGWFEPPRSSQLQRVVDSLMRLLWSPKKATPNAMRMVRVPKVFLDQSKREINNNLALQGSKEWVASNDVLMAWWFKTVYGLRSIDEAIPVHIHVHVDLRDRLFPGSSTLTTPYIHNATWTIPILVPANAFRTESLAELALRIRRAIKTYNADLDGIATDLRWICSNPGKKLVPFSPGTEFTVQSNVLKGRFGEMDFSGACEGKARVFFAMPEASVVGGNGMTGLVFLEDENSVWMRQGARVKDWENCRQSGTITFV</sequence>
<dbReference type="PANTHER" id="PTHR31896:SF69">
    <property type="entry name" value="FAMILY REGULATORY PROTEIN, PUTATIVE (AFU_ORTHOLOGUE AFUA_3G14730)-RELATED"/>
    <property type="match status" value="1"/>
</dbReference>
<evidence type="ECO:0000256" key="2">
    <source>
        <dbReference type="ARBA" id="ARBA00009861"/>
    </source>
</evidence>
<comment type="pathway">
    <text evidence="1">Secondary metabolite biosynthesis.</text>
</comment>
<gene>
    <name evidence="5" type="ORF">B0H17DRAFT_1007020</name>
</gene>
<comment type="caution">
    <text evidence="5">The sequence shown here is derived from an EMBL/GenBank/DDBJ whole genome shotgun (WGS) entry which is preliminary data.</text>
</comment>
<reference evidence="5" key="1">
    <citation type="submission" date="2023-03" db="EMBL/GenBank/DDBJ databases">
        <title>Massive genome expansion in bonnet fungi (Mycena s.s.) driven by repeated elements and novel gene families across ecological guilds.</title>
        <authorList>
            <consortium name="Lawrence Berkeley National Laboratory"/>
            <person name="Harder C.B."/>
            <person name="Miyauchi S."/>
            <person name="Viragh M."/>
            <person name="Kuo A."/>
            <person name="Thoen E."/>
            <person name="Andreopoulos B."/>
            <person name="Lu D."/>
            <person name="Skrede I."/>
            <person name="Drula E."/>
            <person name="Henrissat B."/>
            <person name="Morin E."/>
            <person name="Kohler A."/>
            <person name="Barry K."/>
            <person name="LaButti K."/>
            <person name="Morin E."/>
            <person name="Salamov A."/>
            <person name="Lipzen A."/>
            <person name="Mereny Z."/>
            <person name="Hegedus B."/>
            <person name="Baldrian P."/>
            <person name="Stursova M."/>
            <person name="Weitz H."/>
            <person name="Taylor A."/>
            <person name="Grigoriev I.V."/>
            <person name="Nagy L.G."/>
            <person name="Martin F."/>
            <person name="Kauserud H."/>
        </authorList>
    </citation>
    <scope>NUCLEOTIDE SEQUENCE</scope>
    <source>
        <strain evidence="5">CBHHK067</strain>
    </source>
</reference>
<dbReference type="InterPro" id="IPR023213">
    <property type="entry name" value="CAT-like_dom_sf"/>
</dbReference>
<organism evidence="5 6">
    <name type="scientific">Mycena rosella</name>
    <name type="common">Pink bonnet</name>
    <name type="synonym">Agaricus rosellus</name>
    <dbReference type="NCBI Taxonomy" id="1033263"/>
    <lineage>
        <taxon>Eukaryota</taxon>
        <taxon>Fungi</taxon>
        <taxon>Dikarya</taxon>
        <taxon>Basidiomycota</taxon>
        <taxon>Agaricomycotina</taxon>
        <taxon>Agaricomycetes</taxon>
        <taxon>Agaricomycetidae</taxon>
        <taxon>Agaricales</taxon>
        <taxon>Marasmiineae</taxon>
        <taxon>Mycenaceae</taxon>
        <taxon>Mycena</taxon>
    </lineage>
</organism>
<dbReference type="PANTHER" id="PTHR31896">
    <property type="entry name" value="FAMILY REGULATORY PROTEIN, PUTATIVE (AFU_ORTHOLOGUE AFUA_3G14730)-RELATED"/>
    <property type="match status" value="1"/>
</dbReference>
<keyword evidence="3" id="KW-0808">Transferase</keyword>
<dbReference type="Proteomes" id="UP001221757">
    <property type="component" value="Unassembled WGS sequence"/>
</dbReference>
<name>A0AAD7GJ84_MYCRO</name>